<proteinExistence type="predicted"/>
<dbReference type="Proteomes" id="UP000737018">
    <property type="component" value="Unassembled WGS sequence"/>
</dbReference>
<evidence type="ECO:0000313" key="3">
    <source>
        <dbReference type="Proteomes" id="UP000737018"/>
    </source>
</evidence>
<reference evidence="2" key="1">
    <citation type="submission" date="2020-03" db="EMBL/GenBank/DDBJ databases">
        <title>Castanea mollissima Vanexum genome sequencing.</title>
        <authorList>
            <person name="Staton M."/>
        </authorList>
    </citation>
    <scope>NUCLEOTIDE SEQUENCE</scope>
    <source>
        <tissue evidence="2">Leaf</tissue>
    </source>
</reference>
<feature type="region of interest" description="Disordered" evidence="1">
    <location>
        <begin position="44"/>
        <end position="82"/>
    </location>
</feature>
<comment type="caution">
    <text evidence="2">The sequence shown here is derived from an EMBL/GenBank/DDBJ whole genome shotgun (WGS) entry which is preliminary data.</text>
</comment>
<feature type="region of interest" description="Disordered" evidence="1">
    <location>
        <begin position="226"/>
        <end position="266"/>
    </location>
</feature>
<dbReference type="OrthoDB" id="1936883at2759"/>
<feature type="compositionally biased region" description="Polar residues" evidence="1">
    <location>
        <begin position="318"/>
        <end position="328"/>
    </location>
</feature>
<sequence length="328" mass="37131">MGKDIVRNECLDDPGKRSRLWCYKDIENVLQKKEGMKAVQAMHMLSNYDVDEEDSRNKQSRDEDDDGAGPSGECSSNVEPPPKWIRRLGGFVADSEDSSQTEFFNFFAMEGKNQATEKLDAIHESSSYQDIEDLNLTMAQSSNNSSTLYEEPQPNWIYKVGEVMADCEESSQREIFDFFAMEREYEMSKTLESIHGGNRDSYQDIEDPNQTITQLSIDSRALYEDLGDPHHDLNDSTLEDSRNKRSCDEDGGAGPSGEDYSSDKTPSKDLEDVWLILKNFVRGMFRLFCLRESKKLEANCSGKREGYKSDGEELATEGPSSQTHLGTC</sequence>
<feature type="region of interest" description="Disordered" evidence="1">
    <location>
        <begin position="301"/>
        <end position="328"/>
    </location>
</feature>
<name>A0A8J4VC15_9ROSI</name>
<gene>
    <name evidence="2" type="ORF">CMV_024882</name>
</gene>
<dbReference type="AlphaFoldDB" id="A0A8J4VC15"/>
<protein>
    <submittedName>
        <fullName evidence="2">Uncharacterized protein</fullName>
    </submittedName>
</protein>
<accession>A0A8J4VC15</accession>
<feature type="compositionally biased region" description="Basic and acidic residues" evidence="1">
    <location>
        <begin position="226"/>
        <end position="248"/>
    </location>
</feature>
<organism evidence="2 3">
    <name type="scientific">Castanea mollissima</name>
    <name type="common">Chinese chestnut</name>
    <dbReference type="NCBI Taxonomy" id="60419"/>
    <lineage>
        <taxon>Eukaryota</taxon>
        <taxon>Viridiplantae</taxon>
        <taxon>Streptophyta</taxon>
        <taxon>Embryophyta</taxon>
        <taxon>Tracheophyta</taxon>
        <taxon>Spermatophyta</taxon>
        <taxon>Magnoliopsida</taxon>
        <taxon>eudicotyledons</taxon>
        <taxon>Gunneridae</taxon>
        <taxon>Pentapetalae</taxon>
        <taxon>rosids</taxon>
        <taxon>fabids</taxon>
        <taxon>Fagales</taxon>
        <taxon>Fagaceae</taxon>
        <taxon>Castanea</taxon>
    </lineage>
</organism>
<dbReference type="EMBL" id="JRKL02006242">
    <property type="protein sequence ID" value="KAF3949225.1"/>
    <property type="molecule type" value="Genomic_DNA"/>
</dbReference>
<feature type="compositionally biased region" description="Basic and acidic residues" evidence="1">
    <location>
        <begin position="301"/>
        <end position="311"/>
    </location>
</feature>
<evidence type="ECO:0000313" key="2">
    <source>
        <dbReference type="EMBL" id="KAF3949225.1"/>
    </source>
</evidence>
<keyword evidence="3" id="KW-1185">Reference proteome</keyword>
<evidence type="ECO:0000256" key="1">
    <source>
        <dbReference type="SAM" id="MobiDB-lite"/>
    </source>
</evidence>